<protein>
    <recommendedName>
        <fullName evidence="11">Fe2OG dioxygenase domain-containing protein</fullName>
    </recommendedName>
</protein>
<sequence length="1241" mass="141915">RCVDILNRRRVNDCKQFSWLSKMQSPKSVRNAQTQHGDVSSVDVENIFLHRSMLFTHPILGANQDQSPECIFVSKDELELVNLPEKRKADTSDGDSNVKKAKLDANGLRTKRPGFSDERYDETSYYFENGLRKVYPYFFTFTTFAKGRWVDDKILDVFVREFRAAPPEEYERSLEAGKLTVNYEKVPKDYKIKHNDLLANVVHRHEVPVTSQPIKVVYMDKDIVVVNKPASIPVHPCGRYRHNTVVFILAKEHNLKNLRTIHRLDRLTSGLLLFGRTAEKARELELQIRTRQVQKEYVCRVEGRFPDGIVECHEKIDVVSYKIGVCKVSPKGKECKTTFQRIGEIGDDSIVLCKPLTGRMHQIRGIDSVIEDYHAEVTRLQKYCSESKRSSLSYVYDGLLVRMPVLIFLRDLIMDIQVRKLRGCSVLHNLHQQSEHGDTQLAQVIKKVIKPVKYPFFASLAHWLSYGVIDDVHSEFFIKFTSTDSVDGSSCSKSANSSVMSADKNPEDYIWQYDINLNQLPGFLSIIVAEKVLFVGQTVLVFKMGRNVKAKNKRDQLAAKLAEISHDEIYELWNGREDEFFAMCFLLSDAKEGQVNITGCQSQNPIYGTLLKLFSICEKFAHITQSKNPPDDLIGEIDLLNERGQVVGLYRLVEALGNQDAGLFGGLLQRLHRIAHRRDGALNVVGGAPQELLIHGQKAGNVRGALLVVLLADGLDHALAAQVQSVTVTRDDLEFLDRNEQKMQECLGGWSRSVQWLKLSGCSRDLLRKWTTFSFPHLRSLDCHMDYNPEKDDEETLLLTELLTLNSSTTGCHLSRWKQLKELNLIWCEYLDTDTFADIFGSLKLAKLTLLYYGYNVNLGEKVVDELTIDDHHLLGAFLPRLMDLPHFRRLAFYTRDYSEHLLALVARHHPLRVRSLLFNDSFWSSDRIERDILLMTNLRRLMRELPPPPPLWNLLGSCSELRILNLSSSKLGGRAQKLDLSHFPNDLLNRRTPLTLHLHNTGFIPEKVVPAMNHGNLEVSFEPCPPTAMYIPNFITSEEEQRILSHIERTPKPRWTQLLNRRLVNYGGVPHPNGMIAEEIPDWLQSYVDKVNNLGVFESQNANHVLVNEYLPGQGILPHTDGPLFYPIISTISCGAHTVLEFAQREHPEEEAEAEPSAREVRFKLLLEPRSLLILKDTLYSDYLHAIAETGEDVLCDRICNYDLCENTYKIGDHLVRRSPRISLTIRNVPKTSKMKLKFC</sequence>
<dbReference type="InterPro" id="IPR006145">
    <property type="entry name" value="PsdUridine_synth_RsuA/RluA"/>
</dbReference>
<keyword evidence="5" id="KW-0479">Metal-binding</keyword>
<feature type="non-terminal residue" evidence="12">
    <location>
        <position position="1"/>
    </location>
</feature>
<dbReference type="InterPro" id="IPR006224">
    <property type="entry name" value="PsdUridine_synth_RluA-like_CS"/>
</dbReference>
<comment type="similarity">
    <text evidence="3">Belongs to the alkB family.</text>
</comment>
<keyword evidence="7" id="KW-0560">Oxidoreductase</keyword>
<dbReference type="PROSITE" id="PS51471">
    <property type="entry name" value="FE2OG_OXY"/>
    <property type="match status" value="1"/>
</dbReference>
<evidence type="ECO:0000313" key="13">
    <source>
        <dbReference type="Proteomes" id="UP001059596"/>
    </source>
</evidence>
<dbReference type="Gene3D" id="2.60.120.590">
    <property type="entry name" value="Alpha-ketoglutarate-dependent dioxygenase AlkB-like"/>
    <property type="match status" value="1"/>
</dbReference>
<evidence type="ECO:0000259" key="11">
    <source>
        <dbReference type="PROSITE" id="PS51471"/>
    </source>
</evidence>
<evidence type="ECO:0000256" key="3">
    <source>
        <dbReference type="ARBA" id="ARBA00007879"/>
    </source>
</evidence>
<dbReference type="InterPro" id="IPR020103">
    <property type="entry name" value="PsdUridine_synth_cat_dom_sf"/>
</dbReference>
<dbReference type="InterPro" id="IPR005123">
    <property type="entry name" value="Oxoglu/Fe-dep_dioxygenase_dom"/>
</dbReference>
<dbReference type="PANTHER" id="PTHR46030">
    <property type="entry name" value="ALPHA-KETOGLUTARATE-DEPENDENT DIOXYGENASE ALKB HOMOLOG 6"/>
    <property type="match status" value="1"/>
</dbReference>
<dbReference type="Pfam" id="PF17681">
    <property type="entry name" value="GCP_N_terminal"/>
    <property type="match status" value="1"/>
</dbReference>
<keyword evidence="6" id="KW-0223">Dioxygenase</keyword>
<organism evidence="12 13">
    <name type="scientific">Drosophila gunungcola</name>
    <name type="common">fruit fly</name>
    <dbReference type="NCBI Taxonomy" id="103775"/>
    <lineage>
        <taxon>Eukaryota</taxon>
        <taxon>Metazoa</taxon>
        <taxon>Ecdysozoa</taxon>
        <taxon>Arthropoda</taxon>
        <taxon>Hexapoda</taxon>
        <taxon>Insecta</taxon>
        <taxon>Pterygota</taxon>
        <taxon>Neoptera</taxon>
        <taxon>Endopterygota</taxon>
        <taxon>Diptera</taxon>
        <taxon>Brachycera</taxon>
        <taxon>Muscomorpha</taxon>
        <taxon>Ephydroidea</taxon>
        <taxon>Drosophilidae</taxon>
        <taxon>Drosophila</taxon>
        <taxon>Sophophora</taxon>
    </lineage>
</organism>
<feature type="active site" evidence="10">
    <location>
        <position position="265"/>
    </location>
</feature>
<dbReference type="PROSITE" id="PS01129">
    <property type="entry name" value="PSI_RLU"/>
    <property type="match status" value="1"/>
</dbReference>
<name>A0A9P9YRT3_9MUSC</name>
<dbReference type="EMBL" id="JAMKOV010000002">
    <property type="protein sequence ID" value="KAI8041896.1"/>
    <property type="molecule type" value="Genomic_DNA"/>
</dbReference>
<dbReference type="InterPro" id="IPR041470">
    <property type="entry name" value="GCP_N"/>
</dbReference>
<evidence type="ECO:0000256" key="5">
    <source>
        <dbReference type="ARBA" id="ARBA00022723"/>
    </source>
</evidence>
<keyword evidence="9" id="KW-0539">Nucleus</keyword>
<dbReference type="GO" id="GO:0005874">
    <property type="term" value="C:microtubule"/>
    <property type="evidence" value="ECO:0007669"/>
    <property type="project" value="UniProtKB-KW"/>
</dbReference>
<gene>
    <name evidence="12" type="ORF">M5D96_003191</name>
</gene>
<dbReference type="CDD" id="cd02557">
    <property type="entry name" value="PseudoU_synth_ScRIB2"/>
    <property type="match status" value="1"/>
</dbReference>
<dbReference type="GO" id="GO:0003723">
    <property type="term" value="F:RNA binding"/>
    <property type="evidence" value="ECO:0007669"/>
    <property type="project" value="InterPro"/>
</dbReference>
<dbReference type="InterPro" id="IPR027450">
    <property type="entry name" value="AlkB-like"/>
</dbReference>
<evidence type="ECO:0000256" key="6">
    <source>
        <dbReference type="ARBA" id="ARBA00022964"/>
    </source>
</evidence>
<keyword evidence="4" id="KW-0493">Microtubule</keyword>
<dbReference type="GO" id="GO:0009982">
    <property type="term" value="F:pseudouridine synthase activity"/>
    <property type="evidence" value="ECO:0007669"/>
    <property type="project" value="InterPro"/>
</dbReference>
<dbReference type="GO" id="GO:0051213">
    <property type="term" value="F:dioxygenase activity"/>
    <property type="evidence" value="ECO:0007669"/>
    <property type="project" value="UniProtKB-KW"/>
</dbReference>
<dbReference type="Pfam" id="PF00849">
    <property type="entry name" value="PseudoU_synth_2"/>
    <property type="match status" value="1"/>
</dbReference>
<keyword evidence="13" id="KW-1185">Reference proteome</keyword>
<dbReference type="InterPro" id="IPR037151">
    <property type="entry name" value="AlkB-like_sf"/>
</dbReference>
<comment type="caution">
    <text evidence="12">The sequence shown here is derived from an EMBL/GenBank/DDBJ whole genome shotgun (WGS) entry which is preliminary data.</text>
</comment>
<evidence type="ECO:0000256" key="2">
    <source>
        <dbReference type="ARBA" id="ARBA00004123"/>
    </source>
</evidence>
<comment type="cofactor">
    <cofactor evidence="1">
        <name>Fe(2+)</name>
        <dbReference type="ChEBI" id="CHEBI:29033"/>
    </cofactor>
</comment>
<evidence type="ECO:0000256" key="9">
    <source>
        <dbReference type="ARBA" id="ARBA00023242"/>
    </source>
</evidence>
<dbReference type="GO" id="GO:0046872">
    <property type="term" value="F:metal ion binding"/>
    <property type="evidence" value="ECO:0007669"/>
    <property type="project" value="UniProtKB-KW"/>
</dbReference>
<dbReference type="PANTHER" id="PTHR46030:SF1">
    <property type="entry name" value="ALPHA-KETOGLUTARATE-DEPENDENT DIOXYGENASE ALKB HOMOLOG 6"/>
    <property type="match status" value="1"/>
</dbReference>
<proteinExistence type="inferred from homology"/>
<dbReference type="InterPro" id="IPR006225">
    <property type="entry name" value="PsdUridine_synth_RluC/D"/>
</dbReference>
<dbReference type="NCBIfam" id="TIGR00005">
    <property type="entry name" value="rluA_subfam"/>
    <property type="match status" value="1"/>
</dbReference>
<comment type="subcellular location">
    <subcellularLocation>
        <location evidence="2">Nucleus</location>
    </subcellularLocation>
</comment>
<evidence type="ECO:0000313" key="12">
    <source>
        <dbReference type="EMBL" id="KAI8041896.1"/>
    </source>
</evidence>
<keyword evidence="8" id="KW-0408">Iron</keyword>
<feature type="domain" description="Fe2OG dioxygenase" evidence="11">
    <location>
        <begin position="1102"/>
        <end position="1231"/>
    </location>
</feature>
<evidence type="ECO:0000256" key="10">
    <source>
        <dbReference type="PIRSR" id="PIRSR606225-1"/>
    </source>
</evidence>
<evidence type="ECO:0000256" key="8">
    <source>
        <dbReference type="ARBA" id="ARBA00023004"/>
    </source>
</evidence>
<dbReference type="SUPFAM" id="SSF52047">
    <property type="entry name" value="RNI-like"/>
    <property type="match status" value="1"/>
</dbReference>
<dbReference type="Pfam" id="PF13532">
    <property type="entry name" value="2OG-FeII_Oxy_2"/>
    <property type="match status" value="1"/>
</dbReference>
<reference evidence="12" key="1">
    <citation type="journal article" date="2023" name="Genome Biol. Evol.">
        <title>Long-read-based Genome Assembly of Drosophila gunungcola Reveals Fewer Chemosensory Genes in Flower-breeding Species.</title>
        <authorList>
            <person name="Negi A."/>
            <person name="Liao B.Y."/>
            <person name="Yeh S.D."/>
        </authorList>
    </citation>
    <scope>NUCLEOTIDE SEQUENCE</scope>
    <source>
        <strain evidence="12">Sukarami</strain>
    </source>
</reference>
<dbReference type="GO" id="GO:0001522">
    <property type="term" value="P:pseudouridine synthesis"/>
    <property type="evidence" value="ECO:0007669"/>
    <property type="project" value="InterPro"/>
</dbReference>
<dbReference type="SUPFAM" id="SSF55120">
    <property type="entry name" value="Pseudouridine synthase"/>
    <property type="match status" value="1"/>
</dbReference>
<dbReference type="GO" id="GO:0005634">
    <property type="term" value="C:nucleus"/>
    <property type="evidence" value="ECO:0007669"/>
    <property type="project" value="UniProtKB-SubCell"/>
</dbReference>
<evidence type="ECO:0000256" key="7">
    <source>
        <dbReference type="ARBA" id="ARBA00023002"/>
    </source>
</evidence>
<dbReference type="Gene3D" id="3.30.2350.10">
    <property type="entry name" value="Pseudouridine synthase"/>
    <property type="match status" value="1"/>
</dbReference>
<dbReference type="Proteomes" id="UP001059596">
    <property type="component" value="Unassembled WGS sequence"/>
</dbReference>
<evidence type="ECO:0000256" key="4">
    <source>
        <dbReference type="ARBA" id="ARBA00022701"/>
    </source>
</evidence>
<dbReference type="SUPFAM" id="SSF51197">
    <property type="entry name" value="Clavaminate synthase-like"/>
    <property type="match status" value="1"/>
</dbReference>
<dbReference type="AlphaFoldDB" id="A0A9P9YRT3"/>
<dbReference type="InterPro" id="IPR032862">
    <property type="entry name" value="ALKBH6"/>
</dbReference>
<accession>A0A9P9YRT3</accession>
<evidence type="ECO:0000256" key="1">
    <source>
        <dbReference type="ARBA" id="ARBA00001954"/>
    </source>
</evidence>